<sequence length="74" mass="8202">MKLLSMHTIEKADSKDKPVPAATEIMSYHLARRSLQSAVDNHGGPRRERDRGKRAATVLSADPRPSPRQAGARR</sequence>
<evidence type="ECO:0000313" key="2">
    <source>
        <dbReference type="EMBL" id="MPD01944.1"/>
    </source>
</evidence>
<evidence type="ECO:0000313" key="3">
    <source>
        <dbReference type="Proteomes" id="UP000324222"/>
    </source>
</evidence>
<keyword evidence="3" id="KW-1185">Reference proteome</keyword>
<dbReference type="Proteomes" id="UP000324222">
    <property type="component" value="Unassembled WGS sequence"/>
</dbReference>
<dbReference type="EMBL" id="VSRR010129289">
    <property type="protein sequence ID" value="MPD01944.1"/>
    <property type="molecule type" value="Genomic_DNA"/>
</dbReference>
<gene>
    <name evidence="2" type="ORF">E2C01_097495</name>
</gene>
<proteinExistence type="predicted"/>
<organism evidence="2 3">
    <name type="scientific">Portunus trituberculatus</name>
    <name type="common">Swimming crab</name>
    <name type="synonym">Neptunus trituberculatus</name>
    <dbReference type="NCBI Taxonomy" id="210409"/>
    <lineage>
        <taxon>Eukaryota</taxon>
        <taxon>Metazoa</taxon>
        <taxon>Ecdysozoa</taxon>
        <taxon>Arthropoda</taxon>
        <taxon>Crustacea</taxon>
        <taxon>Multicrustacea</taxon>
        <taxon>Malacostraca</taxon>
        <taxon>Eumalacostraca</taxon>
        <taxon>Eucarida</taxon>
        <taxon>Decapoda</taxon>
        <taxon>Pleocyemata</taxon>
        <taxon>Brachyura</taxon>
        <taxon>Eubrachyura</taxon>
        <taxon>Portunoidea</taxon>
        <taxon>Portunidae</taxon>
        <taxon>Portuninae</taxon>
        <taxon>Portunus</taxon>
    </lineage>
</organism>
<dbReference type="AlphaFoldDB" id="A0A5B7K5V4"/>
<accession>A0A5B7K5V4</accession>
<protein>
    <submittedName>
        <fullName evidence="2">Uncharacterized protein</fullName>
    </submittedName>
</protein>
<comment type="caution">
    <text evidence="2">The sequence shown here is derived from an EMBL/GenBank/DDBJ whole genome shotgun (WGS) entry which is preliminary data.</text>
</comment>
<feature type="compositionally biased region" description="Basic and acidic residues" evidence="1">
    <location>
        <begin position="43"/>
        <end position="53"/>
    </location>
</feature>
<name>A0A5B7K5V4_PORTR</name>
<evidence type="ECO:0000256" key="1">
    <source>
        <dbReference type="SAM" id="MobiDB-lite"/>
    </source>
</evidence>
<reference evidence="2 3" key="1">
    <citation type="submission" date="2019-05" db="EMBL/GenBank/DDBJ databases">
        <title>Another draft genome of Portunus trituberculatus and its Hox gene families provides insights of decapod evolution.</title>
        <authorList>
            <person name="Jeong J.-H."/>
            <person name="Song I."/>
            <person name="Kim S."/>
            <person name="Choi T."/>
            <person name="Kim D."/>
            <person name="Ryu S."/>
            <person name="Kim W."/>
        </authorList>
    </citation>
    <scope>NUCLEOTIDE SEQUENCE [LARGE SCALE GENOMIC DNA]</scope>
    <source>
        <tissue evidence="2">Muscle</tissue>
    </source>
</reference>
<feature type="region of interest" description="Disordered" evidence="1">
    <location>
        <begin position="35"/>
        <end position="74"/>
    </location>
</feature>